<dbReference type="Pfam" id="PF13637">
    <property type="entry name" value="Ank_4"/>
    <property type="match status" value="1"/>
</dbReference>
<dbReference type="PANTHER" id="PTHR46586:SF3">
    <property type="entry name" value="ANKYRIN REPEAT-CONTAINING PROTEIN"/>
    <property type="match status" value="1"/>
</dbReference>
<gene>
    <name evidence="1" type="ORF">SPRG_13974</name>
</gene>
<keyword evidence="2" id="KW-1185">Reference proteome</keyword>
<dbReference type="Gene3D" id="1.25.40.20">
    <property type="entry name" value="Ankyrin repeat-containing domain"/>
    <property type="match status" value="2"/>
</dbReference>
<dbReference type="RefSeq" id="XP_012209142.1">
    <property type="nucleotide sequence ID" value="XM_012353752.1"/>
</dbReference>
<evidence type="ECO:0000313" key="1">
    <source>
        <dbReference type="EMBL" id="KDO20148.1"/>
    </source>
</evidence>
<dbReference type="SMART" id="SM00248">
    <property type="entry name" value="ANK"/>
    <property type="match status" value="4"/>
</dbReference>
<dbReference type="PANTHER" id="PTHR46586">
    <property type="entry name" value="ANKYRIN REPEAT-CONTAINING PROTEIN"/>
    <property type="match status" value="1"/>
</dbReference>
<dbReference type="EMBL" id="KK583322">
    <property type="protein sequence ID" value="KDO20148.1"/>
    <property type="molecule type" value="Genomic_DNA"/>
</dbReference>
<sequence>MSSAIACVLSSSDLLREIFGYQLGLPPQYRASIARVDVSWLVRLFATSSHPRSPAVVHAHLQWADELWAVCATFDWTFLRDTKLALCLGLLGGNISVVEALLTTNHNSVHNIQWRVAASFGHMHLLQFLAEHDANHYTPEVLHNAAFSGHVDGVCFLHEIGAVLDYASFAHACVQNHVAVAEYLWQEEPALHVLPPFLVQRVAEMGHVPVLVFLFDRFGGVGFTHSAMESAAQEGHLDAMRFIQEHISNPSHTYSMHLCLYLAAAKNHVDVVAYLVQEFPEMPVATVLLDAVASGCADVACYLVAQRPTAVPLRRLHREAKKRSF</sequence>
<dbReference type="InterPro" id="IPR052050">
    <property type="entry name" value="SecEffector_AnkRepeat"/>
</dbReference>
<dbReference type="SUPFAM" id="SSF48403">
    <property type="entry name" value="Ankyrin repeat"/>
    <property type="match status" value="1"/>
</dbReference>
<dbReference type="InterPro" id="IPR002110">
    <property type="entry name" value="Ankyrin_rpt"/>
</dbReference>
<protein>
    <submittedName>
        <fullName evidence="1">Uncharacterized protein</fullName>
    </submittedName>
</protein>
<reference evidence="1 2" key="1">
    <citation type="journal article" date="2013" name="PLoS Genet.">
        <title>Distinctive expansion of potential virulence genes in the genome of the oomycete fish pathogen Saprolegnia parasitica.</title>
        <authorList>
            <person name="Jiang R.H."/>
            <person name="de Bruijn I."/>
            <person name="Haas B.J."/>
            <person name="Belmonte R."/>
            <person name="Lobach L."/>
            <person name="Christie J."/>
            <person name="van den Ackerveken G."/>
            <person name="Bottin A."/>
            <person name="Bulone V."/>
            <person name="Diaz-Moreno S.M."/>
            <person name="Dumas B."/>
            <person name="Fan L."/>
            <person name="Gaulin E."/>
            <person name="Govers F."/>
            <person name="Grenville-Briggs L.J."/>
            <person name="Horner N.R."/>
            <person name="Levin J.Z."/>
            <person name="Mammella M."/>
            <person name="Meijer H.J."/>
            <person name="Morris P."/>
            <person name="Nusbaum C."/>
            <person name="Oome S."/>
            <person name="Phillips A.J."/>
            <person name="van Rooyen D."/>
            <person name="Rzeszutek E."/>
            <person name="Saraiva M."/>
            <person name="Secombes C.J."/>
            <person name="Seidl M.F."/>
            <person name="Snel B."/>
            <person name="Stassen J.H."/>
            <person name="Sykes S."/>
            <person name="Tripathy S."/>
            <person name="van den Berg H."/>
            <person name="Vega-Arreguin J.C."/>
            <person name="Wawra S."/>
            <person name="Young S.K."/>
            <person name="Zeng Q."/>
            <person name="Dieguez-Uribeondo J."/>
            <person name="Russ C."/>
            <person name="Tyler B.M."/>
            <person name="van West P."/>
        </authorList>
    </citation>
    <scope>NUCLEOTIDE SEQUENCE [LARGE SCALE GENOMIC DNA]</scope>
    <source>
        <strain evidence="1 2">CBS 223.65</strain>
    </source>
</reference>
<evidence type="ECO:0000313" key="2">
    <source>
        <dbReference type="Proteomes" id="UP000030745"/>
    </source>
</evidence>
<dbReference type="STRING" id="695850.A0A067BPG8"/>
<dbReference type="Proteomes" id="UP000030745">
    <property type="component" value="Unassembled WGS sequence"/>
</dbReference>
<dbReference type="VEuPathDB" id="FungiDB:SPRG_13974"/>
<accession>A0A067BPG8</accession>
<dbReference type="OMA" id="QWADELW"/>
<name>A0A067BPG8_SAPPC</name>
<dbReference type="AlphaFoldDB" id="A0A067BPG8"/>
<dbReference type="KEGG" id="spar:SPRG_13974"/>
<dbReference type="OrthoDB" id="10317033at2759"/>
<dbReference type="GeneID" id="24135809"/>
<organism evidence="1 2">
    <name type="scientific">Saprolegnia parasitica (strain CBS 223.65)</name>
    <dbReference type="NCBI Taxonomy" id="695850"/>
    <lineage>
        <taxon>Eukaryota</taxon>
        <taxon>Sar</taxon>
        <taxon>Stramenopiles</taxon>
        <taxon>Oomycota</taxon>
        <taxon>Saprolegniomycetes</taxon>
        <taxon>Saprolegniales</taxon>
        <taxon>Saprolegniaceae</taxon>
        <taxon>Saprolegnia</taxon>
    </lineage>
</organism>
<proteinExistence type="predicted"/>
<dbReference type="InterPro" id="IPR036770">
    <property type="entry name" value="Ankyrin_rpt-contain_sf"/>
</dbReference>